<reference evidence="1" key="1">
    <citation type="journal article" date="2020" name="Nature">
        <title>Giant virus diversity and host interactions through global metagenomics.</title>
        <authorList>
            <person name="Schulz F."/>
            <person name="Roux S."/>
            <person name="Paez-Espino D."/>
            <person name="Jungbluth S."/>
            <person name="Walsh D.A."/>
            <person name="Denef V.J."/>
            <person name="McMahon K.D."/>
            <person name="Konstantinidis K.T."/>
            <person name="Eloe-Fadrosh E.A."/>
            <person name="Kyrpides N.C."/>
            <person name="Woyke T."/>
        </authorList>
    </citation>
    <scope>NUCLEOTIDE SEQUENCE</scope>
    <source>
        <strain evidence="1">GVMAG-M-3300014204-73</strain>
    </source>
</reference>
<dbReference type="AlphaFoldDB" id="A0A6C0BLX5"/>
<organism evidence="1">
    <name type="scientific">viral metagenome</name>
    <dbReference type="NCBI Taxonomy" id="1070528"/>
    <lineage>
        <taxon>unclassified sequences</taxon>
        <taxon>metagenomes</taxon>
        <taxon>organismal metagenomes</taxon>
    </lineage>
</organism>
<evidence type="ECO:0000313" key="1">
    <source>
        <dbReference type="EMBL" id="QHS92674.1"/>
    </source>
</evidence>
<name>A0A6C0BLX5_9ZZZZ</name>
<protein>
    <submittedName>
        <fullName evidence="1">Uncharacterized protein</fullName>
    </submittedName>
</protein>
<proteinExistence type="predicted"/>
<sequence length="165" mass="18908">MTTTSGISIQPPLTDIGRFYKQVDDFKGKIIIILKQHGKEKEIVDMNKYYDKLILFKKANVRKPIELFYQYGVTAAADKILTRDESFFTGEVSKICDGSQESEHITQDDIFFITQMRGIWEQLSTSVKNNIWNYVQIICLLAEKIMSGNVLASHRDALIKSGKIH</sequence>
<dbReference type="EMBL" id="MN739185">
    <property type="protein sequence ID" value="QHS92674.1"/>
    <property type="molecule type" value="Genomic_DNA"/>
</dbReference>
<accession>A0A6C0BLX5</accession>